<protein>
    <submittedName>
        <fullName evidence="3">Uncharacterized protein</fullName>
    </submittedName>
</protein>
<keyword evidence="4" id="KW-1185">Reference proteome</keyword>
<feature type="region of interest" description="Disordered" evidence="1">
    <location>
        <begin position="47"/>
        <end position="69"/>
    </location>
</feature>
<evidence type="ECO:0000256" key="1">
    <source>
        <dbReference type="SAM" id="MobiDB-lite"/>
    </source>
</evidence>
<sequence>MMEFLYFPQDKSEYIPSVITLLLFSVTAILVMRFIVKYSKKEQARAESQYEELRHQDDVQSEHRSSSDS</sequence>
<dbReference type="OrthoDB" id="2390218at2"/>
<evidence type="ECO:0000313" key="3">
    <source>
        <dbReference type="EMBL" id="KGX89605.1"/>
    </source>
</evidence>
<name>A0A0A5GER6_9BACI</name>
<evidence type="ECO:0000313" key="4">
    <source>
        <dbReference type="Proteomes" id="UP000030528"/>
    </source>
</evidence>
<dbReference type="STRING" id="1385510.GCA_000425205_03159"/>
<dbReference type="eggNOG" id="ENOG50339W6">
    <property type="taxonomic scope" value="Bacteria"/>
</dbReference>
<reference evidence="3 4" key="1">
    <citation type="submission" date="2013-08" db="EMBL/GenBank/DDBJ databases">
        <authorList>
            <person name="Huang J."/>
            <person name="Wang G."/>
        </authorList>
    </citation>
    <scope>NUCLEOTIDE SEQUENCE [LARGE SCALE GENOMIC DNA]</scope>
    <source>
        <strain evidence="3 4">JSM 076056</strain>
    </source>
</reference>
<proteinExistence type="predicted"/>
<evidence type="ECO:0000256" key="2">
    <source>
        <dbReference type="SAM" id="Phobius"/>
    </source>
</evidence>
<feature type="compositionally biased region" description="Basic and acidic residues" evidence="1">
    <location>
        <begin position="51"/>
        <end position="69"/>
    </location>
</feature>
<keyword evidence="2" id="KW-0812">Transmembrane</keyword>
<dbReference type="EMBL" id="AVPE01000021">
    <property type="protein sequence ID" value="KGX89605.1"/>
    <property type="molecule type" value="Genomic_DNA"/>
</dbReference>
<accession>A0A0A5GER6</accession>
<dbReference type="RefSeq" id="WP_026801381.1">
    <property type="nucleotide sequence ID" value="NZ_AULI01000016.1"/>
</dbReference>
<keyword evidence="2" id="KW-0472">Membrane</keyword>
<dbReference type="Proteomes" id="UP000030528">
    <property type="component" value="Unassembled WGS sequence"/>
</dbReference>
<feature type="transmembrane region" description="Helical" evidence="2">
    <location>
        <begin position="14"/>
        <end position="36"/>
    </location>
</feature>
<organism evidence="3 4">
    <name type="scientific">Pontibacillus halophilus JSM 076056 = DSM 19796</name>
    <dbReference type="NCBI Taxonomy" id="1385510"/>
    <lineage>
        <taxon>Bacteria</taxon>
        <taxon>Bacillati</taxon>
        <taxon>Bacillota</taxon>
        <taxon>Bacilli</taxon>
        <taxon>Bacillales</taxon>
        <taxon>Bacillaceae</taxon>
        <taxon>Pontibacillus</taxon>
    </lineage>
</organism>
<dbReference type="AlphaFoldDB" id="A0A0A5GER6"/>
<comment type="caution">
    <text evidence="3">The sequence shown here is derived from an EMBL/GenBank/DDBJ whole genome shotgun (WGS) entry which is preliminary data.</text>
</comment>
<gene>
    <name evidence="3" type="ORF">N781_07535</name>
</gene>
<keyword evidence="2" id="KW-1133">Transmembrane helix</keyword>